<sequence length="170" mass="18293">MDGLTVLQVVGFKDSGKTTLMLELIRQAAASGKTVAAVKHHGHPEPLDMPPATTDSMRFFNGGAAASVVFGGGVIQQHVQKKEAAVEELVAMAATADTDFIFIEGFKDAPYEKIVLIRSDSDWEKLKSLSRIALVIGHEGVSAAHGAVIGRNESDRISGWFSDWIERKST</sequence>
<feature type="domain" description="Molybdopterin-guanine dinucleotide biosynthesis protein B (MobB)" evidence="1">
    <location>
        <begin position="6"/>
        <end position="127"/>
    </location>
</feature>
<dbReference type="SUPFAM" id="SSF52540">
    <property type="entry name" value="P-loop containing nucleoside triphosphate hydrolases"/>
    <property type="match status" value="1"/>
</dbReference>
<protein>
    <submittedName>
        <fullName evidence="2">Molybdopterin-guanine dinucleotide biosynthesis protein B</fullName>
    </submittedName>
</protein>
<dbReference type="EMBL" id="JACHHE010000007">
    <property type="protein sequence ID" value="MBB5181217.1"/>
    <property type="molecule type" value="Genomic_DNA"/>
</dbReference>
<dbReference type="InterPro" id="IPR004435">
    <property type="entry name" value="MobB_dom"/>
</dbReference>
<dbReference type="NCBIfam" id="TIGR00176">
    <property type="entry name" value="mobB"/>
    <property type="match status" value="1"/>
</dbReference>
<dbReference type="Pfam" id="PF03205">
    <property type="entry name" value="MobB"/>
    <property type="match status" value="1"/>
</dbReference>
<dbReference type="RefSeq" id="WP_135505092.1">
    <property type="nucleotide sequence ID" value="NZ_JACHHE010000007.1"/>
</dbReference>
<dbReference type="GO" id="GO:0005525">
    <property type="term" value="F:GTP binding"/>
    <property type="evidence" value="ECO:0007669"/>
    <property type="project" value="InterPro"/>
</dbReference>
<keyword evidence="3" id="KW-1185">Reference proteome</keyword>
<dbReference type="PANTHER" id="PTHR40072:SF1">
    <property type="entry name" value="MOLYBDOPTERIN-GUANINE DINUCLEOTIDE BIOSYNTHESIS ADAPTER PROTEIN"/>
    <property type="match status" value="1"/>
</dbReference>
<reference evidence="2 3" key="1">
    <citation type="submission" date="2020-08" db="EMBL/GenBank/DDBJ databases">
        <title>Genomic Encyclopedia of Type Strains, Phase IV (KMG-IV): sequencing the most valuable type-strain genomes for metagenomic binning, comparative biology and taxonomic classification.</title>
        <authorList>
            <person name="Goeker M."/>
        </authorList>
    </citation>
    <scope>NUCLEOTIDE SEQUENCE [LARGE SCALE GENOMIC DNA]</scope>
    <source>
        <strain evidence="2 3">DSM 15895</strain>
    </source>
</reference>
<dbReference type="InterPro" id="IPR027417">
    <property type="entry name" value="P-loop_NTPase"/>
</dbReference>
<proteinExistence type="predicted"/>
<name>A0A7W8CVX8_9BACL</name>
<dbReference type="Proteomes" id="UP000525923">
    <property type="component" value="Unassembled WGS sequence"/>
</dbReference>
<dbReference type="GO" id="GO:0006777">
    <property type="term" value="P:Mo-molybdopterin cofactor biosynthetic process"/>
    <property type="evidence" value="ECO:0007669"/>
    <property type="project" value="InterPro"/>
</dbReference>
<dbReference type="InterPro" id="IPR052539">
    <property type="entry name" value="MGD_biosynthesis_adapter"/>
</dbReference>
<evidence type="ECO:0000259" key="1">
    <source>
        <dbReference type="Pfam" id="PF03205"/>
    </source>
</evidence>
<accession>A0A7W8CVX8</accession>
<comment type="caution">
    <text evidence="2">The sequence shown here is derived from an EMBL/GenBank/DDBJ whole genome shotgun (WGS) entry which is preliminary data.</text>
</comment>
<organism evidence="2 3">
    <name type="scientific">Planococcus koreensis</name>
    <dbReference type="NCBI Taxonomy" id="112331"/>
    <lineage>
        <taxon>Bacteria</taxon>
        <taxon>Bacillati</taxon>
        <taxon>Bacillota</taxon>
        <taxon>Bacilli</taxon>
        <taxon>Bacillales</taxon>
        <taxon>Caryophanaceae</taxon>
        <taxon>Planococcus</taxon>
    </lineage>
</organism>
<dbReference type="PANTHER" id="PTHR40072">
    <property type="entry name" value="MOLYBDOPTERIN-GUANINE DINUCLEOTIDE BIOSYNTHESIS ADAPTER PROTEIN-RELATED"/>
    <property type="match status" value="1"/>
</dbReference>
<dbReference type="OrthoDB" id="9786803at2"/>
<dbReference type="Gene3D" id="3.40.50.300">
    <property type="entry name" value="P-loop containing nucleotide triphosphate hydrolases"/>
    <property type="match status" value="1"/>
</dbReference>
<gene>
    <name evidence="2" type="ORF">HNQ44_002682</name>
</gene>
<evidence type="ECO:0000313" key="3">
    <source>
        <dbReference type="Proteomes" id="UP000525923"/>
    </source>
</evidence>
<dbReference type="AlphaFoldDB" id="A0A7W8CVX8"/>
<evidence type="ECO:0000313" key="2">
    <source>
        <dbReference type="EMBL" id="MBB5181217.1"/>
    </source>
</evidence>